<reference evidence="2 3" key="1">
    <citation type="submission" date="2016-06" db="EMBL/GenBank/DDBJ databases">
        <authorList>
            <person name="Kjaerup R.B."/>
            <person name="Dalgaard T.S."/>
            <person name="Juul-Madsen H.R."/>
        </authorList>
    </citation>
    <scope>NUCLEOTIDE SEQUENCE [LARGE SCALE GENOMIC DNA]</scope>
    <source>
        <strain evidence="2 3">DSM 43818</strain>
    </source>
</reference>
<protein>
    <submittedName>
        <fullName evidence="2">Uncharacterized protein</fullName>
    </submittedName>
</protein>
<keyword evidence="1" id="KW-0175">Coiled coil</keyword>
<organism evidence="2 3">
    <name type="scientific">Micromonospora nigra</name>
    <dbReference type="NCBI Taxonomy" id="145857"/>
    <lineage>
        <taxon>Bacteria</taxon>
        <taxon>Bacillati</taxon>
        <taxon>Actinomycetota</taxon>
        <taxon>Actinomycetes</taxon>
        <taxon>Micromonosporales</taxon>
        <taxon>Micromonosporaceae</taxon>
        <taxon>Micromonospora</taxon>
    </lineage>
</organism>
<keyword evidence="3" id="KW-1185">Reference proteome</keyword>
<feature type="coiled-coil region" evidence="1">
    <location>
        <begin position="145"/>
        <end position="172"/>
    </location>
</feature>
<name>A0A1C6S8N7_9ACTN</name>
<evidence type="ECO:0000313" key="2">
    <source>
        <dbReference type="EMBL" id="SCL25808.1"/>
    </source>
</evidence>
<dbReference type="AlphaFoldDB" id="A0A1C6S8N7"/>
<gene>
    <name evidence="2" type="ORF">GA0070616_3179</name>
</gene>
<dbReference type="STRING" id="145857.GA0070616_3179"/>
<dbReference type="EMBL" id="FMHT01000003">
    <property type="protein sequence ID" value="SCL25808.1"/>
    <property type="molecule type" value="Genomic_DNA"/>
</dbReference>
<evidence type="ECO:0000313" key="3">
    <source>
        <dbReference type="Proteomes" id="UP000199699"/>
    </source>
</evidence>
<dbReference type="OrthoDB" id="3404329at2"/>
<evidence type="ECO:0000256" key="1">
    <source>
        <dbReference type="SAM" id="Coils"/>
    </source>
</evidence>
<proteinExistence type="predicted"/>
<dbReference type="Proteomes" id="UP000199699">
    <property type="component" value="Unassembled WGS sequence"/>
</dbReference>
<accession>A0A1C6S8N7</accession>
<sequence>MLKDQSMRMPDPLAAAARAELDDIQRRLDAAWDVEAGLRDVLLEERYHRFVDEQGTGFDVEAGLADVLNTGLGLLGKGSANLLHLTYRFHADADCVPVFDVEAESTLSRVRRLACDIEERLLEIEREVIDFVLPEDLFGHITDALDEATRTADDLSDLADELEQGAVTLEEALGVVRATSGALVELSSVLREALAGLKVLRMVSEDHYTVHQPPRPEPLLDLANEVNELQQPIRRLFDQADEVVGSLR</sequence>
<dbReference type="RefSeq" id="WP_139128904.1">
    <property type="nucleotide sequence ID" value="NZ_FMHT01000003.1"/>
</dbReference>